<reference evidence="2" key="1">
    <citation type="submission" date="2021-06" db="EMBL/GenBank/DDBJ databases">
        <authorList>
            <person name="Hodson N. C."/>
            <person name="Mongue J. A."/>
            <person name="Jaron S. K."/>
        </authorList>
    </citation>
    <scope>NUCLEOTIDE SEQUENCE</scope>
</reference>
<proteinExistence type="predicted"/>
<feature type="transmembrane region" description="Helical" evidence="1">
    <location>
        <begin position="258"/>
        <end position="280"/>
    </location>
</feature>
<sequence>MGPEAAEIYSCKNITLPNLVLGTNRTPAPVPTVYDGSQSSAKNGKETDKVSRSISLIVIPGWLLVVANIVGALRRPESPLLFTSLAFEPRKLSLAIRIPYACFHGYLQCMQYMMPIFHLVTVICYVEAVLPMINGLSLKRSHRELYLESNSKILHENDIYHFYHELSILQSIFNASYSFWALGAQTFLTVFCISNIFQAGALHNIRGIIAGLIQVILIKVIFKHLATIYESSAQTVQSWEKTSGTLFFKKFTRACQPFRVVVGSFYFADYTLILTMIAIISTNSASMIVAYKDA</sequence>
<evidence type="ECO:0000313" key="3">
    <source>
        <dbReference type="Proteomes" id="UP000708208"/>
    </source>
</evidence>
<keyword evidence="1" id="KW-1133">Transmembrane helix</keyword>
<comment type="caution">
    <text evidence="2">The sequence shown here is derived from an EMBL/GenBank/DDBJ whole genome shotgun (WGS) entry which is preliminary data.</text>
</comment>
<organism evidence="2 3">
    <name type="scientific">Allacma fusca</name>
    <dbReference type="NCBI Taxonomy" id="39272"/>
    <lineage>
        <taxon>Eukaryota</taxon>
        <taxon>Metazoa</taxon>
        <taxon>Ecdysozoa</taxon>
        <taxon>Arthropoda</taxon>
        <taxon>Hexapoda</taxon>
        <taxon>Collembola</taxon>
        <taxon>Symphypleona</taxon>
        <taxon>Sminthuridae</taxon>
        <taxon>Allacma</taxon>
    </lineage>
</organism>
<dbReference type="AlphaFoldDB" id="A0A8J2J569"/>
<keyword evidence="1" id="KW-0472">Membrane</keyword>
<evidence type="ECO:0000256" key="1">
    <source>
        <dbReference type="SAM" id="Phobius"/>
    </source>
</evidence>
<dbReference type="EMBL" id="CAJVCH010013700">
    <property type="protein sequence ID" value="CAG7676108.1"/>
    <property type="molecule type" value="Genomic_DNA"/>
</dbReference>
<evidence type="ECO:0000313" key="2">
    <source>
        <dbReference type="EMBL" id="CAG7676108.1"/>
    </source>
</evidence>
<dbReference type="Proteomes" id="UP000708208">
    <property type="component" value="Unassembled WGS sequence"/>
</dbReference>
<name>A0A8J2J569_9HEXA</name>
<gene>
    <name evidence="2" type="ORF">AFUS01_LOCUS2399</name>
</gene>
<keyword evidence="3" id="KW-1185">Reference proteome</keyword>
<feature type="transmembrane region" description="Helical" evidence="1">
    <location>
        <begin position="54"/>
        <end position="73"/>
    </location>
</feature>
<accession>A0A8J2J569</accession>
<protein>
    <submittedName>
        <fullName evidence="2">Uncharacterized protein</fullName>
    </submittedName>
</protein>
<feature type="transmembrane region" description="Helical" evidence="1">
    <location>
        <begin position="116"/>
        <end position="136"/>
    </location>
</feature>
<feature type="transmembrane region" description="Helical" evidence="1">
    <location>
        <begin position="203"/>
        <end position="222"/>
    </location>
</feature>
<feature type="transmembrane region" description="Helical" evidence="1">
    <location>
        <begin position="177"/>
        <end position="197"/>
    </location>
</feature>
<keyword evidence="1" id="KW-0812">Transmembrane</keyword>